<dbReference type="OrthoDB" id="2288096at2759"/>
<protein>
    <submittedName>
        <fullName evidence="1">Uncharacterized protein</fullName>
    </submittedName>
</protein>
<keyword evidence="2" id="KW-1185">Reference proteome</keyword>
<name>A0A367JPP3_RHIAZ</name>
<sequence length="120" mass="13263">MKFTPAEFMSIVENIMSLDSGITSVLSSTAGLLQITSEMSYEKQRVIAGLAMLIQKLPKSPINDVTTISETELWDTYFDSLLSCVVANSERSVLLRWIDKVISPTLPLRPDAVVSIVDQL</sequence>
<gene>
    <name evidence="1" type="ORF">CU097_013168</name>
</gene>
<proteinExistence type="predicted"/>
<evidence type="ECO:0000313" key="1">
    <source>
        <dbReference type="EMBL" id="RCH91661.1"/>
    </source>
</evidence>
<reference evidence="1 2" key="1">
    <citation type="journal article" date="2018" name="G3 (Bethesda)">
        <title>Phylogenetic and Phylogenomic Definition of Rhizopus Species.</title>
        <authorList>
            <person name="Gryganskyi A.P."/>
            <person name="Golan J."/>
            <person name="Dolatabadi S."/>
            <person name="Mondo S."/>
            <person name="Robb S."/>
            <person name="Idnurm A."/>
            <person name="Muszewska A."/>
            <person name="Steczkiewicz K."/>
            <person name="Masonjones S."/>
            <person name="Liao H.L."/>
            <person name="Gajdeczka M.T."/>
            <person name="Anike F."/>
            <person name="Vuek A."/>
            <person name="Anishchenko I.M."/>
            <person name="Voigt K."/>
            <person name="de Hoog G.S."/>
            <person name="Smith M.E."/>
            <person name="Heitman J."/>
            <person name="Vilgalys R."/>
            <person name="Stajich J.E."/>
        </authorList>
    </citation>
    <scope>NUCLEOTIDE SEQUENCE [LARGE SCALE GENOMIC DNA]</scope>
    <source>
        <strain evidence="1 2">CBS 357.93</strain>
    </source>
</reference>
<feature type="non-terminal residue" evidence="1">
    <location>
        <position position="120"/>
    </location>
</feature>
<organism evidence="1 2">
    <name type="scientific">Rhizopus azygosporus</name>
    <name type="common">Rhizopus microsporus var. azygosporus</name>
    <dbReference type="NCBI Taxonomy" id="86630"/>
    <lineage>
        <taxon>Eukaryota</taxon>
        <taxon>Fungi</taxon>
        <taxon>Fungi incertae sedis</taxon>
        <taxon>Mucoromycota</taxon>
        <taxon>Mucoromycotina</taxon>
        <taxon>Mucoromycetes</taxon>
        <taxon>Mucorales</taxon>
        <taxon>Mucorineae</taxon>
        <taxon>Rhizopodaceae</taxon>
        <taxon>Rhizopus</taxon>
    </lineage>
</organism>
<dbReference type="Proteomes" id="UP000252139">
    <property type="component" value="Unassembled WGS sequence"/>
</dbReference>
<dbReference type="AlphaFoldDB" id="A0A367JPP3"/>
<dbReference type="EMBL" id="PJQL01000939">
    <property type="protein sequence ID" value="RCH91661.1"/>
    <property type="molecule type" value="Genomic_DNA"/>
</dbReference>
<evidence type="ECO:0000313" key="2">
    <source>
        <dbReference type="Proteomes" id="UP000252139"/>
    </source>
</evidence>
<accession>A0A367JPP3</accession>
<comment type="caution">
    <text evidence="1">The sequence shown here is derived from an EMBL/GenBank/DDBJ whole genome shotgun (WGS) entry which is preliminary data.</text>
</comment>